<protein>
    <submittedName>
        <fullName evidence="2">Uncharacterized protein</fullName>
    </submittedName>
</protein>
<sequence length="116" mass="12704">MDMDLSHPYTYYVSMMLDNRTKLMAIICIYDQNMMMCEEAQLGWEMVSTSLWYKPSAAAAIPRGSTVSTAAPLWKKASVGIPMVEQRSTADSSPKPPDKPKTALGGQAETPKRAAG</sequence>
<evidence type="ECO:0000313" key="2">
    <source>
        <dbReference type="EMBL" id="MQL84882.1"/>
    </source>
</evidence>
<evidence type="ECO:0000313" key="3">
    <source>
        <dbReference type="Proteomes" id="UP000652761"/>
    </source>
</evidence>
<accession>A0A843UG39</accession>
<gene>
    <name evidence="2" type="ORF">Taro_017393</name>
</gene>
<name>A0A843UG39_COLES</name>
<evidence type="ECO:0000256" key="1">
    <source>
        <dbReference type="SAM" id="MobiDB-lite"/>
    </source>
</evidence>
<organism evidence="2 3">
    <name type="scientific">Colocasia esculenta</name>
    <name type="common">Wild taro</name>
    <name type="synonym">Arum esculentum</name>
    <dbReference type="NCBI Taxonomy" id="4460"/>
    <lineage>
        <taxon>Eukaryota</taxon>
        <taxon>Viridiplantae</taxon>
        <taxon>Streptophyta</taxon>
        <taxon>Embryophyta</taxon>
        <taxon>Tracheophyta</taxon>
        <taxon>Spermatophyta</taxon>
        <taxon>Magnoliopsida</taxon>
        <taxon>Liliopsida</taxon>
        <taxon>Araceae</taxon>
        <taxon>Aroideae</taxon>
        <taxon>Colocasieae</taxon>
        <taxon>Colocasia</taxon>
    </lineage>
</organism>
<dbReference type="AlphaFoldDB" id="A0A843UG39"/>
<dbReference type="EMBL" id="NMUH01000792">
    <property type="protein sequence ID" value="MQL84882.1"/>
    <property type="molecule type" value="Genomic_DNA"/>
</dbReference>
<dbReference type="Proteomes" id="UP000652761">
    <property type="component" value="Unassembled WGS sequence"/>
</dbReference>
<proteinExistence type="predicted"/>
<feature type="region of interest" description="Disordered" evidence="1">
    <location>
        <begin position="84"/>
        <end position="116"/>
    </location>
</feature>
<reference evidence="2" key="1">
    <citation type="submission" date="2017-07" db="EMBL/GenBank/DDBJ databases">
        <title>Taro Niue Genome Assembly and Annotation.</title>
        <authorList>
            <person name="Atibalentja N."/>
            <person name="Keating K."/>
            <person name="Fields C.J."/>
        </authorList>
    </citation>
    <scope>NUCLEOTIDE SEQUENCE</scope>
    <source>
        <strain evidence="2">Niue_2</strain>
        <tissue evidence="2">Leaf</tissue>
    </source>
</reference>
<comment type="caution">
    <text evidence="2">The sequence shown here is derived from an EMBL/GenBank/DDBJ whole genome shotgun (WGS) entry which is preliminary data.</text>
</comment>
<keyword evidence="3" id="KW-1185">Reference proteome</keyword>